<dbReference type="AlphaFoldDB" id="A0A0F7ZI63"/>
<feature type="domain" description="Reverse transcriptase" evidence="4">
    <location>
        <begin position="351"/>
        <end position="471"/>
    </location>
</feature>
<evidence type="ECO:0000256" key="1">
    <source>
        <dbReference type="ARBA" id="ARBA00004173"/>
    </source>
</evidence>
<feature type="compositionally biased region" description="Basic and acidic residues" evidence="3">
    <location>
        <begin position="89"/>
        <end position="104"/>
    </location>
</feature>
<dbReference type="OrthoDB" id="4928101at2759"/>
<dbReference type="PANTHER" id="PTHR24559:SF440">
    <property type="entry name" value="RIBONUCLEASE H"/>
    <property type="match status" value="1"/>
</dbReference>
<protein>
    <recommendedName>
        <fullName evidence="4">Reverse transcriptase domain-containing protein</fullName>
    </recommendedName>
</protein>
<feature type="region of interest" description="Disordered" evidence="3">
    <location>
        <begin position="16"/>
        <end position="117"/>
    </location>
</feature>
<dbReference type="InterPro" id="IPR053134">
    <property type="entry name" value="RNA-dir_DNA_polymerase"/>
</dbReference>
<name>A0A0F7ZI63_9HYPO</name>
<dbReference type="Pfam" id="PF00078">
    <property type="entry name" value="RVT_1"/>
    <property type="match status" value="1"/>
</dbReference>
<dbReference type="InterPro" id="IPR043128">
    <property type="entry name" value="Rev_trsase/Diguanyl_cyclase"/>
</dbReference>
<reference evidence="5 6" key="1">
    <citation type="journal article" date="2014" name="Genome Biol. Evol.">
        <title>Comparative genomics and transcriptomics analyses reveal divergent lifestyle features of nematode endoparasitic fungus Hirsutella minnesotensis.</title>
        <authorList>
            <person name="Lai Y."/>
            <person name="Liu K."/>
            <person name="Zhang X."/>
            <person name="Zhang X."/>
            <person name="Li K."/>
            <person name="Wang N."/>
            <person name="Shu C."/>
            <person name="Wu Y."/>
            <person name="Wang C."/>
            <person name="Bushley K.E."/>
            <person name="Xiang M."/>
            <person name="Liu X."/>
        </authorList>
    </citation>
    <scope>NUCLEOTIDE SEQUENCE [LARGE SCALE GENOMIC DNA]</scope>
    <source>
        <strain evidence="5 6">3608</strain>
    </source>
</reference>
<dbReference type="InterPro" id="IPR000477">
    <property type="entry name" value="RT_dom"/>
</dbReference>
<keyword evidence="6" id="KW-1185">Reference proteome</keyword>
<dbReference type="Proteomes" id="UP000054481">
    <property type="component" value="Unassembled WGS sequence"/>
</dbReference>
<organism evidence="5 6">
    <name type="scientific">Hirsutella minnesotensis 3608</name>
    <dbReference type="NCBI Taxonomy" id="1043627"/>
    <lineage>
        <taxon>Eukaryota</taxon>
        <taxon>Fungi</taxon>
        <taxon>Dikarya</taxon>
        <taxon>Ascomycota</taxon>
        <taxon>Pezizomycotina</taxon>
        <taxon>Sordariomycetes</taxon>
        <taxon>Hypocreomycetidae</taxon>
        <taxon>Hypocreales</taxon>
        <taxon>Ophiocordycipitaceae</taxon>
        <taxon>Hirsutella</taxon>
    </lineage>
</organism>
<evidence type="ECO:0000313" key="5">
    <source>
        <dbReference type="EMBL" id="KJZ68290.1"/>
    </source>
</evidence>
<evidence type="ECO:0000313" key="6">
    <source>
        <dbReference type="Proteomes" id="UP000054481"/>
    </source>
</evidence>
<dbReference type="Gene3D" id="3.10.10.10">
    <property type="entry name" value="HIV Type 1 Reverse Transcriptase, subunit A, domain 1"/>
    <property type="match status" value="1"/>
</dbReference>
<proteinExistence type="predicted"/>
<dbReference type="InterPro" id="IPR043502">
    <property type="entry name" value="DNA/RNA_pol_sf"/>
</dbReference>
<dbReference type="SUPFAM" id="SSF56672">
    <property type="entry name" value="DNA/RNA polymerases"/>
    <property type="match status" value="1"/>
</dbReference>
<dbReference type="Gene3D" id="3.30.70.270">
    <property type="match status" value="1"/>
</dbReference>
<gene>
    <name evidence="5" type="ORF">HIM_12319</name>
</gene>
<comment type="subcellular location">
    <subcellularLocation>
        <location evidence="1">Mitochondrion</location>
    </subcellularLocation>
</comment>
<dbReference type="PROSITE" id="PS50878">
    <property type="entry name" value="RT_POL"/>
    <property type="match status" value="1"/>
</dbReference>
<dbReference type="EMBL" id="KQ030942">
    <property type="protein sequence ID" value="KJZ68290.1"/>
    <property type="molecule type" value="Genomic_DNA"/>
</dbReference>
<evidence type="ECO:0000256" key="2">
    <source>
        <dbReference type="ARBA" id="ARBA00023128"/>
    </source>
</evidence>
<sequence>MDLSQLPSDLARMVERHLNQSQAADSSQQTQYPSSAQVVPVEESDETGSMSDGEEAQAGPRPRTDRRRVMTQKRLDQLAAARAAKKRKELQESHGREGEQRLDPSPHVVSNEAQGPQAELSEIRQRLDEQISHSRQQGEQIQQLLDVLDKQRLRRRLLTQRDWQRVEPTLERPETADHGKIDVQGIIHILLKARDSWGTEKILRVSCLVSSVADEEGLWLGKPWLEHVSLLLERANHLTWTFAAYPRQTSFVRGAKQIRRLLKTHFPVPITHDDNNDVAAALEEPPIPEILPAYREWTDVFSEEEAAKLPPLSGRSHPIDLEDGQIPPAGPIYSLSEHELSVLREYITSAQKKGWIRRSISPAGSPILFVPKKGGKLRLCVDYRGLNKVTRKNRAALPLISGILDRLGRAKLFTKLDLKDAYHRLRIREGDEWKTAFRCHYGHYEYQVMPFGLVNAPASFQQYINDALEGL</sequence>
<evidence type="ECO:0000259" key="4">
    <source>
        <dbReference type="PROSITE" id="PS50878"/>
    </source>
</evidence>
<feature type="compositionally biased region" description="Low complexity" evidence="3">
    <location>
        <begin position="20"/>
        <end position="31"/>
    </location>
</feature>
<accession>A0A0F7ZI63</accession>
<dbReference type="GO" id="GO:0005739">
    <property type="term" value="C:mitochondrion"/>
    <property type="evidence" value="ECO:0007669"/>
    <property type="project" value="UniProtKB-SubCell"/>
</dbReference>
<dbReference type="CDD" id="cd01647">
    <property type="entry name" value="RT_LTR"/>
    <property type="match status" value="1"/>
</dbReference>
<dbReference type="PANTHER" id="PTHR24559">
    <property type="entry name" value="TRANSPOSON TY3-I GAG-POL POLYPROTEIN"/>
    <property type="match status" value="1"/>
</dbReference>
<evidence type="ECO:0000256" key="3">
    <source>
        <dbReference type="SAM" id="MobiDB-lite"/>
    </source>
</evidence>
<keyword evidence="2" id="KW-0496">Mitochondrion</keyword>